<evidence type="ECO:0000313" key="10">
    <source>
        <dbReference type="EMBL" id="SNU82585.1"/>
    </source>
</evidence>
<dbReference type="PROSITE" id="PS51790">
    <property type="entry name" value="MSRB"/>
    <property type="match status" value="1"/>
</dbReference>
<evidence type="ECO:0000256" key="5">
    <source>
        <dbReference type="ARBA" id="ARBA00022833"/>
    </source>
</evidence>
<organism evidence="10 11">
    <name type="scientific">Pandoraea sputorum</name>
    <dbReference type="NCBI Taxonomy" id="93222"/>
    <lineage>
        <taxon>Bacteria</taxon>
        <taxon>Pseudomonadati</taxon>
        <taxon>Pseudomonadota</taxon>
        <taxon>Betaproteobacteria</taxon>
        <taxon>Burkholderiales</taxon>
        <taxon>Burkholderiaceae</taxon>
        <taxon>Pandoraea</taxon>
    </lineage>
</organism>
<feature type="compositionally biased region" description="Low complexity" evidence="8">
    <location>
        <begin position="15"/>
        <end position="26"/>
    </location>
</feature>
<dbReference type="InterPro" id="IPR028427">
    <property type="entry name" value="Met_Sox_Rdtase_MsrB"/>
</dbReference>
<keyword evidence="5" id="KW-0862">Zinc</keyword>
<dbReference type="GeneID" id="88093743"/>
<keyword evidence="4" id="KW-0479">Metal-binding</keyword>
<dbReference type="Proteomes" id="UP000215126">
    <property type="component" value="Chromosome 1"/>
</dbReference>
<dbReference type="EC" id="1.8.4.12" evidence="3"/>
<dbReference type="GO" id="GO:0033743">
    <property type="term" value="F:peptide-methionine (R)-S-oxide reductase activity"/>
    <property type="evidence" value="ECO:0007669"/>
    <property type="project" value="UniProtKB-EC"/>
</dbReference>
<dbReference type="InterPro" id="IPR002579">
    <property type="entry name" value="Met_Sox_Rdtase_MsrB_dom"/>
</dbReference>
<evidence type="ECO:0000256" key="8">
    <source>
        <dbReference type="SAM" id="MobiDB-lite"/>
    </source>
</evidence>
<dbReference type="SUPFAM" id="SSF51316">
    <property type="entry name" value="Mss4-like"/>
    <property type="match status" value="1"/>
</dbReference>
<evidence type="ECO:0000259" key="9">
    <source>
        <dbReference type="PROSITE" id="PS51790"/>
    </source>
</evidence>
<keyword evidence="6 10" id="KW-0560">Oxidoreductase</keyword>
<comment type="similarity">
    <text evidence="2">Belongs to the MsrB Met sulfoxide reductase family.</text>
</comment>
<dbReference type="PROSITE" id="PS51318">
    <property type="entry name" value="TAT"/>
    <property type="match status" value="1"/>
</dbReference>
<dbReference type="Gene3D" id="2.170.150.20">
    <property type="entry name" value="Peptide methionine sulfoxide reductase"/>
    <property type="match status" value="1"/>
</dbReference>
<dbReference type="FunFam" id="2.170.150.20:FF:000001">
    <property type="entry name" value="Peptide methionine sulfoxide reductase MsrB"/>
    <property type="match status" value="1"/>
</dbReference>
<dbReference type="PANTHER" id="PTHR10173:SF57">
    <property type="entry name" value="PEPTIDE-METHIONINE (R)-S-OXIDE REDUCTASE"/>
    <property type="match status" value="1"/>
</dbReference>
<comment type="catalytic activity">
    <reaction evidence="7">
        <text>L-methionyl-[protein] + [thioredoxin]-disulfide + H2O = L-methionyl-(R)-S-oxide-[protein] + [thioredoxin]-dithiol</text>
        <dbReference type="Rhea" id="RHEA:24164"/>
        <dbReference type="Rhea" id="RHEA-COMP:10698"/>
        <dbReference type="Rhea" id="RHEA-COMP:10700"/>
        <dbReference type="Rhea" id="RHEA-COMP:12313"/>
        <dbReference type="Rhea" id="RHEA-COMP:12314"/>
        <dbReference type="ChEBI" id="CHEBI:15377"/>
        <dbReference type="ChEBI" id="CHEBI:16044"/>
        <dbReference type="ChEBI" id="CHEBI:29950"/>
        <dbReference type="ChEBI" id="CHEBI:45764"/>
        <dbReference type="ChEBI" id="CHEBI:50058"/>
        <dbReference type="EC" id="1.8.4.12"/>
    </reaction>
</comment>
<comment type="cofactor">
    <cofactor evidence="1">
        <name>Zn(2+)</name>
        <dbReference type="ChEBI" id="CHEBI:29105"/>
    </cofactor>
</comment>
<dbReference type="RefSeq" id="WP_084103468.1">
    <property type="nucleotide sequence ID" value="NZ_AP028930.1"/>
</dbReference>
<evidence type="ECO:0000256" key="7">
    <source>
        <dbReference type="ARBA" id="ARBA00048488"/>
    </source>
</evidence>
<protein>
    <recommendedName>
        <fullName evidence="3">peptide-methionine (R)-S-oxide reductase</fullName>
        <ecNumber evidence="3">1.8.4.12</ecNumber>
    </recommendedName>
</protein>
<dbReference type="InterPro" id="IPR006311">
    <property type="entry name" value="TAT_signal"/>
</dbReference>
<dbReference type="InterPro" id="IPR011057">
    <property type="entry name" value="Mss4-like_sf"/>
</dbReference>
<accession>A0A239SAU9</accession>
<dbReference type="PANTHER" id="PTHR10173">
    <property type="entry name" value="METHIONINE SULFOXIDE REDUCTASE"/>
    <property type="match status" value="1"/>
</dbReference>
<dbReference type="Pfam" id="PF01641">
    <property type="entry name" value="SelR"/>
    <property type="match status" value="1"/>
</dbReference>
<evidence type="ECO:0000256" key="2">
    <source>
        <dbReference type="ARBA" id="ARBA00007174"/>
    </source>
</evidence>
<dbReference type="EMBL" id="LT906435">
    <property type="protein sequence ID" value="SNU82585.1"/>
    <property type="molecule type" value="Genomic_DNA"/>
</dbReference>
<evidence type="ECO:0000256" key="6">
    <source>
        <dbReference type="ARBA" id="ARBA00023002"/>
    </source>
</evidence>
<feature type="region of interest" description="Disordered" evidence="8">
    <location>
        <begin position="1"/>
        <end position="26"/>
    </location>
</feature>
<keyword evidence="11" id="KW-1185">Reference proteome</keyword>
<evidence type="ECO:0000256" key="1">
    <source>
        <dbReference type="ARBA" id="ARBA00001947"/>
    </source>
</evidence>
<dbReference type="GO" id="GO:0030091">
    <property type="term" value="P:protein repair"/>
    <property type="evidence" value="ECO:0007669"/>
    <property type="project" value="InterPro"/>
</dbReference>
<proteinExistence type="inferred from homology"/>
<gene>
    <name evidence="10" type="primary">msrB_1</name>
    <name evidence="10" type="ORF">SAMEA4530655_01062</name>
</gene>
<feature type="domain" description="MsrB" evidence="9">
    <location>
        <begin position="79"/>
        <end position="200"/>
    </location>
</feature>
<dbReference type="GO" id="GO:0006979">
    <property type="term" value="P:response to oxidative stress"/>
    <property type="evidence" value="ECO:0007669"/>
    <property type="project" value="InterPro"/>
</dbReference>
<dbReference type="GO" id="GO:0005737">
    <property type="term" value="C:cytoplasm"/>
    <property type="evidence" value="ECO:0007669"/>
    <property type="project" value="TreeGrafter"/>
</dbReference>
<reference evidence="10 11" key="1">
    <citation type="submission" date="2017-06" db="EMBL/GenBank/DDBJ databases">
        <authorList>
            <consortium name="Pathogen Informatics"/>
        </authorList>
    </citation>
    <scope>NUCLEOTIDE SEQUENCE [LARGE SCALE GENOMIC DNA]</scope>
    <source>
        <strain evidence="10 11">NCTC13161</strain>
    </source>
</reference>
<evidence type="ECO:0000256" key="4">
    <source>
        <dbReference type="ARBA" id="ARBA00022723"/>
    </source>
</evidence>
<dbReference type="STRING" id="93222.NA29_09605"/>
<evidence type="ECO:0000313" key="11">
    <source>
        <dbReference type="Proteomes" id="UP000215126"/>
    </source>
</evidence>
<evidence type="ECO:0000256" key="3">
    <source>
        <dbReference type="ARBA" id="ARBA00012499"/>
    </source>
</evidence>
<sequence>MRLSDLYPPKPRKPATSATQPARAVAASAAPTPARRLFLLSATAAAAAVAAGLVPRLVRPAVAAEGANATEHFEVAFSDAEWRKRLSAGQYEILRQEGTERPYSSPLNDEHRAGTFACAGCAQPLFSSRTKFDSHTGWPSFWTPLDKAVGTHTDRSFGMVRTEVHCSRCGGHLGHVFDDGPKPTGLRYCMNGLAMTFHPQAA</sequence>
<dbReference type="NCBIfam" id="TIGR00357">
    <property type="entry name" value="peptide-methionine (R)-S-oxide reductase MsrB"/>
    <property type="match status" value="1"/>
</dbReference>
<name>A0A239SAU9_9BURK</name>
<dbReference type="GO" id="GO:0046872">
    <property type="term" value="F:metal ion binding"/>
    <property type="evidence" value="ECO:0007669"/>
    <property type="project" value="UniProtKB-KW"/>
</dbReference>
<dbReference type="AlphaFoldDB" id="A0A239SAU9"/>